<dbReference type="Proteomes" id="UP001500618">
    <property type="component" value="Unassembled WGS sequence"/>
</dbReference>
<evidence type="ECO:0000313" key="2">
    <source>
        <dbReference type="EMBL" id="GAA1686218.1"/>
    </source>
</evidence>
<comment type="caution">
    <text evidence="2">The sequence shown here is derived from an EMBL/GenBank/DDBJ whole genome shotgun (WGS) entry which is preliminary data.</text>
</comment>
<feature type="compositionally biased region" description="Acidic residues" evidence="1">
    <location>
        <begin position="98"/>
        <end position="151"/>
    </location>
</feature>
<dbReference type="EMBL" id="BAAANY010000014">
    <property type="protein sequence ID" value="GAA1686218.1"/>
    <property type="molecule type" value="Genomic_DNA"/>
</dbReference>
<reference evidence="2 3" key="1">
    <citation type="journal article" date="2019" name="Int. J. Syst. Evol. Microbiol.">
        <title>The Global Catalogue of Microorganisms (GCM) 10K type strain sequencing project: providing services to taxonomists for standard genome sequencing and annotation.</title>
        <authorList>
            <consortium name="The Broad Institute Genomics Platform"/>
            <consortium name="The Broad Institute Genome Sequencing Center for Infectious Disease"/>
            <person name="Wu L."/>
            <person name="Ma J."/>
        </authorList>
    </citation>
    <scope>NUCLEOTIDE SEQUENCE [LARGE SCALE GENOMIC DNA]</scope>
    <source>
        <strain evidence="2 3">JCM 14718</strain>
    </source>
</reference>
<accession>A0ABN2HDQ4</accession>
<feature type="region of interest" description="Disordered" evidence="1">
    <location>
        <begin position="1"/>
        <end position="158"/>
    </location>
</feature>
<dbReference type="RefSeq" id="WP_344311707.1">
    <property type="nucleotide sequence ID" value="NZ_BAAANY010000014.1"/>
</dbReference>
<feature type="compositionally biased region" description="Low complexity" evidence="1">
    <location>
        <begin position="40"/>
        <end position="49"/>
    </location>
</feature>
<feature type="compositionally biased region" description="Acidic residues" evidence="1">
    <location>
        <begin position="66"/>
        <end position="90"/>
    </location>
</feature>
<protein>
    <recommendedName>
        <fullName evidence="4">DNA primase</fullName>
    </recommendedName>
</protein>
<sequence length="350" mass="37669">MAFWKKRGKADEDAPSEVKASAVTTTENVAEIESEANSQVSDAAETSADSTDDADATDGDSKADATDDDVAAADSVDADSTEEADTDEADSPDKAEADDADVHDDSDEDSAKEDSDDEKSDDDEGAAAKDDDSDSEDSDDSDDSAEDDDEPVERSEETEALWAAANIDPVEIVLPSGTGFTLRHYRVVTDDEGDELEEAVFLAHKGKLQLFKSAEGLVDYVKGDAEHDLKDLDSWAALVETIKAEDVQPLGEDEYELDLVVQNLRGGHDVWDQDLLIGAGEVTRDIAFACQLDDVLSALAPDTPLDDLDDALRASGFIARRKVRKISPERAAIAWRSLIGKVDAAVKWHD</sequence>
<evidence type="ECO:0000256" key="1">
    <source>
        <dbReference type="SAM" id="MobiDB-lite"/>
    </source>
</evidence>
<gene>
    <name evidence="2" type="ORF">GCM10009765_39530</name>
</gene>
<evidence type="ECO:0008006" key="4">
    <source>
        <dbReference type="Google" id="ProtNLM"/>
    </source>
</evidence>
<proteinExistence type="predicted"/>
<name>A0ABN2HDQ4_9ACTN</name>
<keyword evidence="3" id="KW-1185">Reference proteome</keyword>
<organism evidence="2 3">
    <name type="scientific">Fodinicola feengrottensis</name>
    <dbReference type="NCBI Taxonomy" id="435914"/>
    <lineage>
        <taxon>Bacteria</taxon>
        <taxon>Bacillati</taxon>
        <taxon>Actinomycetota</taxon>
        <taxon>Actinomycetes</taxon>
        <taxon>Mycobacteriales</taxon>
        <taxon>Fodinicola</taxon>
    </lineage>
</organism>
<evidence type="ECO:0000313" key="3">
    <source>
        <dbReference type="Proteomes" id="UP001500618"/>
    </source>
</evidence>